<proteinExistence type="predicted"/>
<reference evidence="2" key="2">
    <citation type="submission" date="2020-09" db="EMBL/GenBank/DDBJ databases">
        <authorList>
            <person name="Sun Q."/>
            <person name="Kim S."/>
        </authorList>
    </citation>
    <scope>NUCLEOTIDE SEQUENCE</scope>
    <source>
        <strain evidence="2">KCTC 22164</strain>
    </source>
</reference>
<organism evidence="2 3">
    <name type="scientific">Alteromonas halophila</name>
    <dbReference type="NCBI Taxonomy" id="516698"/>
    <lineage>
        <taxon>Bacteria</taxon>
        <taxon>Pseudomonadati</taxon>
        <taxon>Pseudomonadota</taxon>
        <taxon>Gammaproteobacteria</taxon>
        <taxon>Alteromonadales</taxon>
        <taxon>Alteromonadaceae</taxon>
        <taxon>Alteromonas/Salinimonas group</taxon>
        <taxon>Alteromonas</taxon>
    </lineage>
</organism>
<keyword evidence="3" id="KW-1185">Reference proteome</keyword>
<dbReference type="AlphaFoldDB" id="A0A918JFD6"/>
<accession>A0A918JFD6</accession>
<comment type="caution">
    <text evidence="2">The sequence shown here is derived from an EMBL/GenBank/DDBJ whole genome shotgun (WGS) entry which is preliminary data.</text>
</comment>
<evidence type="ECO:0000256" key="1">
    <source>
        <dbReference type="SAM" id="Phobius"/>
    </source>
</evidence>
<dbReference type="EMBL" id="BMXP01000001">
    <property type="protein sequence ID" value="GGW75062.1"/>
    <property type="molecule type" value="Genomic_DNA"/>
</dbReference>
<evidence type="ECO:0000313" key="3">
    <source>
        <dbReference type="Proteomes" id="UP000631300"/>
    </source>
</evidence>
<dbReference type="Proteomes" id="UP000631300">
    <property type="component" value="Unassembled WGS sequence"/>
</dbReference>
<sequence length="128" mass="14460">MGNKNTISTQSDRRQLPRRQDMVYRGVITLNVIAWLMLVVALILFHFARPDFVSGVQQYWGIEGDTAWSQGYLTALQGTLLVCVGLTLLSMILRRHRTRRQADRFGANLFILALLAAISLIMINTISP</sequence>
<keyword evidence="1" id="KW-0472">Membrane</keyword>
<keyword evidence="1" id="KW-1133">Transmembrane helix</keyword>
<feature type="transmembrane region" description="Helical" evidence="1">
    <location>
        <begin position="23"/>
        <end position="48"/>
    </location>
</feature>
<evidence type="ECO:0000313" key="2">
    <source>
        <dbReference type="EMBL" id="GGW75062.1"/>
    </source>
</evidence>
<feature type="transmembrane region" description="Helical" evidence="1">
    <location>
        <begin position="68"/>
        <end position="93"/>
    </location>
</feature>
<protein>
    <submittedName>
        <fullName evidence="2">Uncharacterized protein</fullName>
    </submittedName>
</protein>
<dbReference type="RefSeq" id="WP_189403416.1">
    <property type="nucleotide sequence ID" value="NZ_BMXP01000001.1"/>
</dbReference>
<reference evidence="2" key="1">
    <citation type="journal article" date="2014" name="Int. J. Syst. Evol. Microbiol.">
        <title>Complete genome sequence of Corynebacterium casei LMG S-19264T (=DSM 44701T), isolated from a smear-ripened cheese.</title>
        <authorList>
            <consortium name="US DOE Joint Genome Institute (JGI-PGF)"/>
            <person name="Walter F."/>
            <person name="Albersmeier A."/>
            <person name="Kalinowski J."/>
            <person name="Ruckert C."/>
        </authorList>
    </citation>
    <scope>NUCLEOTIDE SEQUENCE</scope>
    <source>
        <strain evidence="2">KCTC 22164</strain>
    </source>
</reference>
<keyword evidence="1" id="KW-0812">Transmembrane</keyword>
<gene>
    <name evidence="2" type="ORF">GCM10007391_04070</name>
</gene>
<name>A0A918JFD6_9ALTE</name>
<feature type="transmembrane region" description="Helical" evidence="1">
    <location>
        <begin position="105"/>
        <end position="126"/>
    </location>
</feature>